<dbReference type="RefSeq" id="WP_134197025.1">
    <property type="nucleotide sequence ID" value="NZ_JBHLUW010000067.1"/>
</dbReference>
<feature type="transmembrane region" description="Helical" evidence="6">
    <location>
        <begin position="35"/>
        <end position="56"/>
    </location>
</feature>
<gene>
    <name evidence="7" type="ORF">BX592_1366</name>
</gene>
<evidence type="ECO:0000256" key="1">
    <source>
        <dbReference type="ARBA" id="ARBA00004651"/>
    </source>
</evidence>
<feature type="transmembrane region" description="Helical" evidence="6">
    <location>
        <begin position="111"/>
        <end position="133"/>
    </location>
</feature>
<dbReference type="EMBL" id="SORE01000036">
    <property type="protein sequence ID" value="TDY37696.1"/>
    <property type="molecule type" value="Genomic_DNA"/>
</dbReference>
<protein>
    <submittedName>
        <fullName evidence="7">Monosaccharide ABC transporter membrane protein (CUT2 family)</fullName>
    </submittedName>
</protein>
<evidence type="ECO:0000313" key="8">
    <source>
        <dbReference type="Proteomes" id="UP000295509"/>
    </source>
</evidence>
<dbReference type="GO" id="GO:0022857">
    <property type="term" value="F:transmembrane transporter activity"/>
    <property type="evidence" value="ECO:0007669"/>
    <property type="project" value="InterPro"/>
</dbReference>
<feature type="transmembrane region" description="Helical" evidence="6">
    <location>
        <begin position="89"/>
        <end position="105"/>
    </location>
</feature>
<dbReference type="InterPro" id="IPR001851">
    <property type="entry name" value="ABC_transp_permease"/>
</dbReference>
<evidence type="ECO:0000313" key="7">
    <source>
        <dbReference type="EMBL" id="TDY37696.1"/>
    </source>
</evidence>
<proteinExistence type="predicted"/>
<evidence type="ECO:0000256" key="2">
    <source>
        <dbReference type="ARBA" id="ARBA00022475"/>
    </source>
</evidence>
<dbReference type="Pfam" id="PF02653">
    <property type="entry name" value="BPD_transp_2"/>
    <property type="match status" value="1"/>
</dbReference>
<accession>A0A4R8L4Z1</accession>
<keyword evidence="2" id="KW-1003">Cell membrane</keyword>
<keyword evidence="4 6" id="KW-1133">Transmembrane helix</keyword>
<dbReference type="OrthoDB" id="8897092at2"/>
<feature type="transmembrane region" description="Helical" evidence="6">
    <location>
        <begin position="266"/>
        <end position="297"/>
    </location>
</feature>
<comment type="subcellular location">
    <subcellularLocation>
        <location evidence="1">Cell membrane</location>
        <topology evidence="1">Multi-pass membrane protein</topology>
    </subcellularLocation>
</comment>
<organism evidence="7 8">
    <name type="scientific">Paraburkholderia rhizosphaerae</name>
    <dbReference type="NCBI Taxonomy" id="480658"/>
    <lineage>
        <taxon>Bacteria</taxon>
        <taxon>Pseudomonadati</taxon>
        <taxon>Pseudomonadota</taxon>
        <taxon>Betaproteobacteria</taxon>
        <taxon>Burkholderiales</taxon>
        <taxon>Burkholderiaceae</taxon>
        <taxon>Paraburkholderia</taxon>
    </lineage>
</organism>
<dbReference type="AlphaFoldDB" id="A0A4R8L4Z1"/>
<feature type="transmembrane region" description="Helical" evidence="6">
    <location>
        <begin position="140"/>
        <end position="158"/>
    </location>
</feature>
<name>A0A4R8L4Z1_9BURK</name>
<dbReference type="Proteomes" id="UP000295509">
    <property type="component" value="Unassembled WGS sequence"/>
</dbReference>
<feature type="transmembrane region" description="Helical" evidence="6">
    <location>
        <begin position="62"/>
        <end position="82"/>
    </location>
</feature>
<reference evidence="7 8" key="1">
    <citation type="submission" date="2019-03" db="EMBL/GenBank/DDBJ databases">
        <title>Genomic Encyclopedia of Type Strains, Phase III (KMG-III): the genomes of soil and plant-associated and newly described type strains.</title>
        <authorList>
            <person name="Whitman W."/>
        </authorList>
    </citation>
    <scope>NUCLEOTIDE SEQUENCE [LARGE SCALE GENOMIC DNA]</scope>
    <source>
        <strain evidence="7 8">LMG 29544</strain>
    </source>
</reference>
<keyword evidence="5 6" id="KW-0472">Membrane</keyword>
<sequence>MNRLSSSLFSGRRKHADRPVDASAARDRPERLRRLFPVLLLAVLCIAFSVSSPRFLTPGNALIVLQQAVVLAVAALGMTFVVIAGSIDLSVGSIVALAALAAAASSNSLGVFAIAPAALVGLACGFVNGVVVAKGKVPSFIVTLGTMVVFRGIVLYFTRGAPVSIESESFLDFYSGRFLAVPNAVWIALCVVLLGWVALRFTVFARELKATGGGERVARLTGIRIDRVKIVMFTLLGLLCGIAGLLQSARAMAATSQLGEGLELDVIAAVVVGGTPLTGGLGSVQGTILGVLIITILSNGMNMAGVDPYLQNIVKGVVLIAAVFVTIDRKKIGIIK</sequence>
<comment type="caution">
    <text evidence="7">The sequence shown here is derived from an EMBL/GenBank/DDBJ whole genome shotgun (WGS) entry which is preliminary data.</text>
</comment>
<keyword evidence="3 6" id="KW-0812">Transmembrane</keyword>
<evidence type="ECO:0000256" key="3">
    <source>
        <dbReference type="ARBA" id="ARBA00022692"/>
    </source>
</evidence>
<feature type="transmembrane region" description="Helical" evidence="6">
    <location>
        <begin position="178"/>
        <end position="199"/>
    </location>
</feature>
<dbReference type="PANTHER" id="PTHR32196">
    <property type="entry name" value="ABC TRANSPORTER PERMEASE PROTEIN YPHD-RELATED-RELATED"/>
    <property type="match status" value="1"/>
</dbReference>
<dbReference type="PANTHER" id="PTHR32196:SF72">
    <property type="entry name" value="RIBOSE IMPORT PERMEASE PROTEIN RBSC"/>
    <property type="match status" value="1"/>
</dbReference>
<evidence type="ECO:0000256" key="4">
    <source>
        <dbReference type="ARBA" id="ARBA00022989"/>
    </source>
</evidence>
<dbReference type="GO" id="GO:0005886">
    <property type="term" value="C:plasma membrane"/>
    <property type="evidence" value="ECO:0007669"/>
    <property type="project" value="UniProtKB-SubCell"/>
</dbReference>
<evidence type="ECO:0000256" key="6">
    <source>
        <dbReference type="SAM" id="Phobius"/>
    </source>
</evidence>
<dbReference type="Gene3D" id="1.10.3470.10">
    <property type="entry name" value="ABC transporter involved in vitamin B12 uptake, BtuC"/>
    <property type="match status" value="1"/>
</dbReference>
<dbReference type="CDD" id="cd06579">
    <property type="entry name" value="TM_PBP1_transp_AraH_like"/>
    <property type="match status" value="1"/>
</dbReference>
<evidence type="ECO:0000256" key="5">
    <source>
        <dbReference type="ARBA" id="ARBA00023136"/>
    </source>
</evidence>
<feature type="transmembrane region" description="Helical" evidence="6">
    <location>
        <begin position="228"/>
        <end position="246"/>
    </location>
</feature>
<keyword evidence="8" id="KW-1185">Reference proteome</keyword>
<dbReference type="InterPro" id="IPR037294">
    <property type="entry name" value="ABC_BtuC-like"/>
</dbReference>